<gene>
    <name evidence="1" type="ORF">J2W91_004035</name>
</gene>
<protein>
    <submittedName>
        <fullName evidence="1">Uncharacterized protein</fullName>
    </submittedName>
</protein>
<sequence length="157" mass="18374">MNSQLKRTIDQVKALLVQDHDSVVYGQLHSGLGYTLPSDCPHMRPYYDFLGMSNGARCGVIDLWSYEELDKKQYRLTNWVSDVSDWLEVGQILYEPLVINRKSGLLYLLKEEEHIKGEENIGDWNDFLFNYVFGDKYNSIATGVDDWWLLLKRLQYV</sequence>
<dbReference type="EMBL" id="JAVDTR010000011">
    <property type="protein sequence ID" value="MDR6725536.1"/>
    <property type="molecule type" value="Genomic_DNA"/>
</dbReference>
<name>A0AAP5H7W3_PAEAM</name>
<dbReference type="Proteomes" id="UP001254832">
    <property type="component" value="Unassembled WGS sequence"/>
</dbReference>
<dbReference type="AlphaFoldDB" id="A0AAP5H7W3"/>
<dbReference type="RefSeq" id="WP_310142812.1">
    <property type="nucleotide sequence ID" value="NZ_JAVDTR010000011.1"/>
</dbReference>
<accession>A0AAP5H7W3</accession>
<organism evidence="1 2">
    <name type="scientific">Paenibacillus amylolyticus</name>
    <dbReference type="NCBI Taxonomy" id="1451"/>
    <lineage>
        <taxon>Bacteria</taxon>
        <taxon>Bacillati</taxon>
        <taxon>Bacillota</taxon>
        <taxon>Bacilli</taxon>
        <taxon>Bacillales</taxon>
        <taxon>Paenibacillaceae</taxon>
        <taxon>Paenibacillus</taxon>
    </lineage>
</organism>
<evidence type="ECO:0000313" key="2">
    <source>
        <dbReference type="Proteomes" id="UP001254832"/>
    </source>
</evidence>
<comment type="caution">
    <text evidence="1">The sequence shown here is derived from an EMBL/GenBank/DDBJ whole genome shotgun (WGS) entry which is preliminary data.</text>
</comment>
<reference evidence="1" key="1">
    <citation type="submission" date="2023-07" db="EMBL/GenBank/DDBJ databases">
        <title>Sorghum-associated microbial communities from plants grown in Nebraska, USA.</title>
        <authorList>
            <person name="Schachtman D."/>
        </authorList>
    </citation>
    <scope>NUCLEOTIDE SEQUENCE</scope>
    <source>
        <strain evidence="1">BE80</strain>
    </source>
</reference>
<proteinExistence type="predicted"/>
<evidence type="ECO:0000313" key="1">
    <source>
        <dbReference type="EMBL" id="MDR6725536.1"/>
    </source>
</evidence>